<evidence type="ECO:0000313" key="9">
    <source>
        <dbReference type="EMBL" id="PAD80848.1"/>
    </source>
</evidence>
<dbReference type="EMBL" id="NPBQ01000137">
    <property type="protein sequence ID" value="PAD80848.1"/>
    <property type="molecule type" value="Genomic_DNA"/>
</dbReference>
<comment type="caution">
    <text evidence="9">The sequence shown here is derived from an EMBL/GenBank/DDBJ whole genome shotgun (WGS) entry which is preliminary data.</text>
</comment>
<evidence type="ECO:0000256" key="5">
    <source>
        <dbReference type="ARBA" id="ARBA00022741"/>
    </source>
</evidence>
<keyword evidence="8" id="KW-0289">Folate biosynthesis</keyword>
<dbReference type="PROSITE" id="PS00794">
    <property type="entry name" value="HPPK"/>
    <property type="match status" value="1"/>
</dbReference>
<organism evidence="9 10">
    <name type="scientific">Niallia circulans</name>
    <name type="common">Bacillus circulans</name>
    <dbReference type="NCBI Taxonomy" id="1397"/>
    <lineage>
        <taxon>Bacteria</taxon>
        <taxon>Bacillati</taxon>
        <taxon>Bacillota</taxon>
        <taxon>Bacilli</taxon>
        <taxon>Bacillales</taxon>
        <taxon>Bacillaceae</taxon>
        <taxon>Niallia</taxon>
    </lineage>
</organism>
<evidence type="ECO:0000256" key="2">
    <source>
        <dbReference type="ARBA" id="ARBA00005051"/>
    </source>
</evidence>
<comment type="pathway">
    <text evidence="2">Cofactor biosynthesis; tetrahydrofolate biosynthesis; 2-amino-4-hydroxy-6-hydroxymethyl-7,8-dihydropteridine diphosphate from 7,8-dihydroneopterin triphosphate: step 4/4.</text>
</comment>
<keyword evidence="5" id="KW-0547">Nucleotide-binding</keyword>
<evidence type="ECO:0000313" key="10">
    <source>
        <dbReference type="Proteomes" id="UP000216961"/>
    </source>
</evidence>
<protein>
    <recommendedName>
        <fullName evidence="3">2-amino-4-hydroxy-6-hydroxymethyldihydropteridine diphosphokinase</fullName>
        <ecNumber evidence="3">2.7.6.3</ecNumber>
    </recommendedName>
</protein>
<evidence type="ECO:0000256" key="7">
    <source>
        <dbReference type="ARBA" id="ARBA00022840"/>
    </source>
</evidence>
<dbReference type="PANTHER" id="PTHR43071">
    <property type="entry name" value="2-AMINO-4-HYDROXY-6-HYDROXYMETHYLDIHYDROPTERIDINE PYROPHOSPHOKINASE"/>
    <property type="match status" value="1"/>
</dbReference>
<proteinExistence type="predicted"/>
<dbReference type="Proteomes" id="UP000216961">
    <property type="component" value="Unassembled WGS sequence"/>
</dbReference>
<dbReference type="Gene3D" id="3.30.70.560">
    <property type="entry name" value="7,8-Dihydro-6-hydroxymethylpterin-pyrophosphokinase HPPK"/>
    <property type="match status" value="1"/>
</dbReference>
<keyword evidence="4" id="KW-0808">Transferase</keyword>
<dbReference type="InterPro" id="IPR035907">
    <property type="entry name" value="Hppk_sf"/>
</dbReference>
<dbReference type="NCBIfam" id="TIGR01498">
    <property type="entry name" value="folK"/>
    <property type="match status" value="1"/>
</dbReference>
<accession>A0A268F649</accession>
<reference evidence="9 10" key="1">
    <citation type="submission" date="2017-07" db="EMBL/GenBank/DDBJ databases">
        <title>Isolation and whole genome analysis of endospore-forming bacteria from heroin.</title>
        <authorList>
            <person name="Kalinowski J."/>
            <person name="Ahrens B."/>
            <person name="Al-Dilaimi A."/>
            <person name="Winkler A."/>
            <person name="Wibberg D."/>
            <person name="Schleenbecker U."/>
            <person name="Ruckert C."/>
            <person name="Wolfel R."/>
            <person name="Grass G."/>
        </authorList>
    </citation>
    <scope>NUCLEOTIDE SEQUENCE [LARGE SCALE GENOMIC DNA]</scope>
    <source>
        <strain evidence="9 10">7521-2</strain>
    </source>
</reference>
<dbReference type="GO" id="GO:0046656">
    <property type="term" value="P:folic acid biosynthetic process"/>
    <property type="evidence" value="ECO:0007669"/>
    <property type="project" value="UniProtKB-KW"/>
</dbReference>
<evidence type="ECO:0000256" key="4">
    <source>
        <dbReference type="ARBA" id="ARBA00022679"/>
    </source>
</evidence>
<dbReference type="GO" id="GO:0003848">
    <property type="term" value="F:2-amino-4-hydroxy-6-hydroxymethyldihydropteridine diphosphokinase activity"/>
    <property type="evidence" value="ECO:0007669"/>
    <property type="project" value="UniProtKB-EC"/>
</dbReference>
<evidence type="ECO:0000256" key="6">
    <source>
        <dbReference type="ARBA" id="ARBA00022777"/>
    </source>
</evidence>
<comment type="catalytic activity">
    <reaction evidence="1">
        <text>6-hydroxymethyl-7,8-dihydropterin + ATP = (7,8-dihydropterin-6-yl)methyl diphosphate + AMP + H(+)</text>
        <dbReference type="Rhea" id="RHEA:11412"/>
        <dbReference type="ChEBI" id="CHEBI:15378"/>
        <dbReference type="ChEBI" id="CHEBI:30616"/>
        <dbReference type="ChEBI" id="CHEBI:44841"/>
        <dbReference type="ChEBI" id="CHEBI:72950"/>
        <dbReference type="ChEBI" id="CHEBI:456215"/>
        <dbReference type="EC" id="2.7.6.3"/>
    </reaction>
</comment>
<evidence type="ECO:0000256" key="1">
    <source>
        <dbReference type="ARBA" id="ARBA00000198"/>
    </source>
</evidence>
<keyword evidence="7" id="KW-0067">ATP-binding</keyword>
<dbReference type="AlphaFoldDB" id="A0A268F649"/>
<keyword evidence="6" id="KW-0418">Kinase</keyword>
<dbReference type="Pfam" id="PF01288">
    <property type="entry name" value="HPPK"/>
    <property type="match status" value="1"/>
</dbReference>
<evidence type="ECO:0000256" key="8">
    <source>
        <dbReference type="ARBA" id="ARBA00022909"/>
    </source>
</evidence>
<gene>
    <name evidence="9" type="primary">folK</name>
    <name evidence="9" type="ORF">CHH57_22680</name>
</gene>
<dbReference type="PANTHER" id="PTHR43071:SF1">
    <property type="entry name" value="2-AMINO-4-HYDROXY-6-HYDROXYMETHYLDIHYDROPTERIDINE PYROPHOSPHOKINASE"/>
    <property type="match status" value="1"/>
</dbReference>
<dbReference type="EC" id="2.7.6.3" evidence="3"/>
<name>A0A268F649_NIACI</name>
<dbReference type="GO" id="GO:0016301">
    <property type="term" value="F:kinase activity"/>
    <property type="evidence" value="ECO:0007669"/>
    <property type="project" value="UniProtKB-KW"/>
</dbReference>
<dbReference type="CDD" id="cd00483">
    <property type="entry name" value="HPPK"/>
    <property type="match status" value="1"/>
</dbReference>
<dbReference type="InterPro" id="IPR000550">
    <property type="entry name" value="Hppk"/>
</dbReference>
<dbReference type="GO" id="GO:0005524">
    <property type="term" value="F:ATP binding"/>
    <property type="evidence" value="ECO:0007669"/>
    <property type="project" value="UniProtKB-KW"/>
</dbReference>
<dbReference type="KEGG" id="bcir:C2I06_19180"/>
<sequence>MNKVYLSLGSNIGDRLEYIREAVQMLHNQEEIKVVNISSVYETDPVGYEEQALFLNIVIQVETSLNPLSLLEQCQKIESELGRKRIIRWGPRTIDLDILLYNQENIVSEKLIIPHPRIEERAFVLVPLIEIAPDIKLPNKPILLKESLQLLRDREGVRVWKQQKNGEDVFALFES</sequence>
<dbReference type="SUPFAM" id="SSF55083">
    <property type="entry name" value="6-hydroxymethyl-7,8-dihydropterin pyrophosphokinase, HPPK"/>
    <property type="match status" value="1"/>
</dbReference>
<dbReference type="RefSeq" id="WP_095333927.1">
    <property type="nucleotide sequence ID" value="NZ_CP026031.1"/>
</dbReference>
<dbReference type="GO" id="GO:0046654">
    <property type="term" value="P:tetrahydrofolate biosynthetic process"/>
    <property type="evidence" value="ECO:0007669"/>
    <property type="project" value="UniProtKB-UniPathway"/>
</dbReference>
<evidence type="ECO:0000256" key="3">
    <source>
        <dbReference type="ARBA" id="ARBA00013253"/>
    </source>
</evidence>